<dbReference type="AlphaFoldDB" id="A0A2P9HIY9"/>
<evidence type="ECO:0000256" key="1">
    <source>
        <dbReference type="SAM" id="Phobius"/>
    </source>
</evidence>
<reference evidence="3" key="1">
    <citation type="submission" date="2017-12" db="EMBL/GenBank/DDBJ databases">
        <authorList>
            <person name="Diaz M."/>
        </authorList>
    </citation>
    <scope>NUCLEOTIDE SEQUENCE [LARGE SCALE GENOMIC DNA]</scope>
    <source>
        <strain evidence="3">FI11154</strain>
    </source>
</reference>
<sequence>MINDLTDEMFWLFTIGVCILFFIRLLSPPPAMRSKTSAQTLPRPRWRSRRRAFRERWMARSKDAQRPNA</sequence>
<evidence type="ECO:0000313" key="2">
    <source>
        <dbReference type="EMBL" id="SPL64042.1"/>
    </source>
</evidence>
<accession>A0A2P9HIY9</accession>
<proteinExistence type="predicted"/>
<keyword evidence="1" id="KW-1133">Transmembrane helix</keyword>
<dbReference type="RefSeq" id="WP_109367858.1">
    <property type="nucleotide sequence ID" value="NZ_OOFM01000004.1"/>
</dbReference>
<keyword evidence="1" id="KW-0812">Transmembrane</keyword>
<organism evidence="2 3">
    <name type="scientific">Ochrobactrum soli</name>
    <dbReference type="NCBI Taxonomy" id="2448455"/>
    <lineage>
        <taxon>Bacteria</taxon>
        <taxon>Pseudomonadati</taxon>
        <taxon>Pseudomonadota</taxon>
        <taxon>Alphaproteobacteria</taxon>
        <taxon>Hyphomicrobiales</taxon>
        <taxon>Brucellaceae</taxon>
        <taxon>Brucella/Ochrobactrum group</taxon>
        <taxon>Ochrobactrum</taxon>
    </lineage>
</organism>
<keyword evidence="1" id="KW-0472">Membrane</keyword>
<name>A0A2P9HIY9_9HYPH</name>
<dbReference type="Proteomes" id="UP000246073">
    <property type="component" value="Unassembled WGS sequence"/>
</dbReference>
<gene>
    <name evidence="2" type="ORF">OHAE_3974</name>
</gene>
<dbReference type="EMBL" id="OOFM01000004">
    <property type="protein sequence ID" value="SPL64042.1"/>
    <property type="molecule type" value="Genomic_DNA"/>
</dbReference>
<protein>
    <submittedName>
        <fullName evidence="2">Uncharacterized protein</fullName>
    </submittedName>
</protein>
<evidence type="ECO:0000313" key="3">
    <source>
        <dbReference type="Proteomes" id="UP000246073"/>
    </source>
</evidence>
<feature type="transmembrane region" description="Helical" evidence="1">
    <location>
        <begin position="9"/>
        <end position="27"/>
    </location>
</feature>